<keyword evidence="1" id="KW-1133">Transmembrane helix</keyword>
<dbReference type="AlphaFoldDB" id="A0AAN9EKL2"/>
<dbReference type="Proteomes" id="UP001372338">
    <property type="component" value="Unassembled WGS sequence"/>
</dbReference>
<evidence type="ECO:0000313" key="3">
    <source>
        <dbReference type="Proteomes" id="UP001372338"/>
    </source>
</evidence>
<protein>
    <submittedName>
        <fullName evidence="2">Uncharacterized protein</fullName>
    </submittedName>
</protein>
<evidence type="ECO:0000313" key="2">
    <source>
        <dbReference type="EMBL" id="KAK7258125.1"/>
    </source>
</evidence>
<evidence type="ECO:0000256" key="1">
    <source>
        <dbReference type="SAM" id="Phobius"/>
    </source>
</evidence>
<gene>
    <name evidence="2" type="ORF">RIF29_32590</name>
</gene>
<keyword evidence="1" id="KW-0812">Transmembrane</keyword>
<comment type="caution">
    <text evidence="2">The sequence shown here is derived from an EMBL/GenBank/DDBJ whole genome shotgun (WGS) entry which is preliminary data.</text>
</comment>
<reference evidence="2 3" key="1">
    <citation type="submission" date="2024-01" db="EMBL/GenBank/DDBJ databases">
        <title>The genomes of 5 underutilized Papilionoideae crops provide insights into root nodulation and disease resistanc.</title>
        <authorList>
            <person name="Yuan L."/>
        </authorList>
    </citation>
    <scope>NUCLEOTIDE SEQUENCE [LARGE SCALE GENOMIC DNA]</scope>
    <source>
        <strain evidence="2">ZHUSHIDOU_FW_LH</strain>
        <tissue evidence="2">Leaf</tissue>
    </source>
</reference>
<keyword evidence="3" id="KW-1185">Reference proteome</keyword>
<organism evidence="2 3">
    <name type="scientific">Crotalaria pallida</name>
    <name type="common">Smooth rattlebox</name>
    <name type="synonym">Crotalaria striata</name>
    <dbReference type="NCBI Taxonomy" id="3830"/>
    <lineage>
        <taxon>Eukaryota</taxon>
        <taxon>Viridiplantae</taxon>
        <taxon>Streptophyta</taxon>
        <taxon>Embryophyta</taxon>
        <taxon>Tracheophyta</taxon>
        <taxon>Spermatophyta</taxon>
        <taxon>Magnoliopsida</taxon>
        <taxon>eudicotyledons</taxon>
        <taxon>Gunneridae</taxon>
        <taxon>Pentapetalae</taxon>
        <taxon>rosids</taxon>
        <taxon>fabids</taxon>
        <taxon>Fabales</taxon>
        <taxon>Fabaceae</taxon>
        <taxon>Papilionoideae</taxon>
        <taxon>50 kb inversion clade</taxon>
        <taxon>genistoids sensu lato</taxon>
        <taxon>core genistoids</taxon>
        <taxon>Crotalarieae</taxon>
        <taxon>Crotalaria</taxon>
    </lineage>
</organism>
<accession>A0AAN9EKL2</accession>
<proteinExistence type="predicted"/>
<keyword evidence="1" id="KW-0472">Membrane</keyword>
<dbReference type="EMBL" id="JAYWIO010000006">
    <property type="protein sequence ID" value="KAK7258125.1"/>
    <property type="molecule type" value="Genomic_DNA"/>
</dbReference>
<feature type="transmembrane region" description="Helical" evidence="1">
    <location>
        <begin position="39"/>
        <end position="57"/>
    </location>
</feature>
<name>A0AAN9EKL2_CROPI</name>
<feature type="transmembrane region" description="Helical" evidence="1">
    <location>
        <begin position="15"/>
        <end position="32"/>
    </location>
</feature>
<sequence length="71" mass="8194">MLTWQTTGPRQPTPGFQRSTLIMVLLVVWYLLSITSQNSCFSLLLPLLLPLSFFYVLPSPYLHLILFIHLC</sequence>